<keyword evidence="3" id="KW-1185">Reference proteome</keyword>
<dbReference type="InterPro" id="IPR001584">
    <property type="entry name" value="Integrase_cat-core"/>
</dbReference>
<organism evidence="2 3">
    <name type="scientific">Ruficoccus amylovorans</name>
    <dbReference type="NCBI Taxonomy" id="1804625"/>
    <lineage>
        <taxon>Bacteria</taxon>
        <taxon>Pseudomonadati</taxon>
        <taxon>Verrucomicrobiota</taxon>
        <taxon>Opitutia</taxon>
        <taxon>Puniceicoccales</taxon>
        <taxon>Cerasicoccaceae</taxon>
        <taxon>Ruficoccus</taxon>
    </lineage>
</organism>
<evidence type="ECO:0000313" key="3">
    <source>
        <dbReference type="Proteomes" id="UP000546464"/>
    </source>
</evidence>
<protein>
    <submittedName>
        <fullName evidence="2">Transposase family protein</fullName>
    </submittedName>
</protein>
<evidence type="ECO:0000259" key="1">
    <source>
        <dbReference type="PROSITE" id="PS50994"/>
    </source>
</evidence>
<dbReference type="InterPro" id="IPR012337">
    <property type="entry name" value="RNaseH-like_sf"/>
</dbReference>
<feature type="domain" description="Integrase catalytic" evidence="1">
    <location>
        <begin position="1"/>
        <end position="59"/>
    </location>
</feature>
<dbReference type="Pfam" id="PF13683">
    <property type="entry name" value="rve_3"/>
    <property type="match status" value="1"/>
</dbReference>
<sequence>MVSPGHIRSDNGPEFIATTTKDYLESKHIKTLFIEPGSPWQNPQVESFHNRLQDVPNLC</sequence>
<gene>
    <name evidence="2" type="ORF">H5P28_02930</name>
</gene>
<dbReference type="EMBL" id="JACHVB010000012">
    <property type="protein sequence ID" value="MBC2593206.1"/>
    <property type="molecule type" value="Genomic_DNA"/>
</dbReference>
<name>A0A842HBX7_9BACT</name>
<dbReference type="Proteomes" id="UP000546464">
    <property type="component" value="Unassembled WGS sequence"/>
</dbReference>
<dbReference type="InterPro" id="IPR036397">
    <property type="entry name" value="RNaseH_sf"/>
</dbReference>
<dbReference type="Gene3D" id="3.30.420.10">
    <property type="entry name" value="Ribonuclease H-like superfamily/Ribonuclease H"/>
    <property type="match status" value="1"/>
</dbReference>
<dbReference type="PROSITE" id="PS50994">
    <property type="entry name" value="INTEGRASE"/>
    <property type="match status" value="1"/>
</dbReference>
<comment type="caution">
    <text evidence="2">The sequence shown here is derived from an EMBL/GenBank/DDBJ whole genome shotgun (WGS) entry which is preliminary data.</text>
</comment>
<evidence type="ECO:0000313" key="2">
    <source>
        <dbReference type="EMBL" id="MBC2593206.1"/>
    </source>
</evidence>
<dbReference type="GO" id="GO:0015074">
    <property type="term" value="P:DNA integration"/>
    <property type="evidence" value="ECO:0007669"/>
    <property type="project" value="InterPro"/>
</dbReference>
<dbReference type="GO" id="GO:0003676">
    <property type="term" value="F:nucleic acid binding"/>
    <property type="evidence" value="ECO:0007669"/>
    <property type="project" value="InterPro"/>
</dbReference>
<dbReference type="AlphaFoldDB" id="A0A842HBX7"/>
<dbReference type="SUPFAM" id="SSF53098">
    <property type="entry name" value="Ribonuclease H-like"/>
    <property type="match status" value="1"/>
</dbReference>
<proteinExistence type="predicted"/>
<accession>A0A842HBX7</accession>
<reference evidence="2 3" key="1">
    <citation type="submission" date="2020-07" db="EMBL/GenBank/DDBJ databases">
        <authorList>
            <person name="Feng X."/>
        </authorList>
    </citation>
    <scope>NUCLEOTIDE SEQUENCE [LARGE SCALE GENOMIC DNA]</scope>
    <source>
        <strain evidence="2 3">JCM31066</strain>
    </source>
</reference>